<keyword evidence="6" id="KW-0472">Membrane</keyword>
<dbReference type="STRING" id="306541.SAMN05421668_101320"/>
<dbReference type="PROSITE" id="PS51764">
    <property type="entry name" value="GH26"/>
    <property type="match status" value="1"/>
</dbReference>
<dbReference type="Gene3D" id="2.60.120.260">
    <property type="entry name" value="Galactose-binding domain-like"/>
    <property type="match status" value="2"/>
</dbReference>
<dbReference type="InterPro" id="IPR022790">
    <property type="entry name" value="GH26_dom"/>
</dbReference>
<keyword evidence="6" id="KW-1133">Transmembrane helix</keyword>
<protein>
    <submittedName>
        <fullName evidence="9">Mannan endo-1,4-beta-mannosidase</fullName>
    </submittedName>
</protein>
<reference evidence="9 10" key="1">
    <citation type="submission" date="2016-10" db="EMBL/GenBank/DDBJ databases">
        <authorList>
            <person name="de Groot N.N."/>
        </authorList>
    </citation>
    <scope>NUCLEOTIDE SEQUENCE [LARGE SCALE GENOMIC DNA]</scope>
    <source>
        <strain evidence="9 10">DSM 17074</strain>
    </source>
</reference>
<evidence type="ECO:0000256" key="2">
    <source>
        <dbReference type="ARBA" id="ARBA00022801"/>
    </source>
</evidence>
<dbReference type="GO" id="GO:0006080">
    <property type="term" value="P:substituted mannan metabolic process"/>
    <property type="evidence" value="ECO:0007669"/>
    <property type="project" value="InterPro"/>
</dbReference>
<evidence type="ECO:0000256" key="3">
    <source>
        <dbReference type="ARBA" id="ARBA00023295"/>
    </source>
</evidence>
<dbReference type="InterPro" id="IPR049475">
    <property type="entry name" value="Mann_GBD_bact"/>
</dbReference>
<feature type="active site" description="Proton donor" evidence="4">
    <location>
        <position position="217"/>
    </location>
</feature>
<feature type="region of interest" description="Disordered" evidence="5">
    <location>
        <begin position="1017"/>
        <end position="1124"/>
    </location>
</feature>
<evidence type="ECO:0000256" key="4">
    <source>
        <dbReference type="PROSITE-ProRule" id="PRU01100"/>
    </source>
</evidence>
<feature type="domain" description="GH26" evidence="8">
    <location>
        <begin position="49"/>
        <end position="412"/>
    </location>
</feature>
<keyword evidence="7" id="KW-0732">Signal</keyword>
<feature type="compositionally biased region" description="Acidic residues" evidence="5">
    <location>
        <begin position="1024"/>
        <end position="1123"/>
    </location>
</feature>
<dbReference type="EMBL" id="FPAI01000001">
    <property type="protein sequence ID" value="SFS37454.1"/>
    <property type="molecule type" value="Genomic_DNA"/>
</dbReference>
<dbReference type="Gene3D" id="3.20.20.80">
    <property type="entry name" value="Glycosidases"/>
    <property type="match status" value="1"/>
</dbReference>
<sequence>MKRYKRKLMRGMACMMLMLLALQMVLPYVEVQAAPSGQVLDMSDPEASQYTKELFAYLKGLGGDEILFGQQHAIDEGLTLTNDGNRVASDQSEVKNAVGNYPAIFGWDTNSLDGRERPGNAIGDVALSYEERLNNLAASMKKAHELGGIVTLSMHPNNFVTGGNYNDTAGNVVREILPENSQHEAFNAWLDQIVDLSHKVVDENGEAIPIIFRPFHEQTGSWFWWGQSSTTPEDYKAIFRYTVDYLHEHGNHNILIGFSPGSGPSGDKDRYFETYPGDDYVDILGIDSYDNKANAGSEAWINSVAGDLHMLAEEAETRGKVSALTEFGYSAQGMNETGNTLDWWTKVLDGIMNNAAYPKAKETSYMLTWANFGFPNNMYVPYKDVNGDLGGDHELLTDFTKYYEDQRTVFASEANIYNQGIDYTVSDHDMDLFVVGPTNGTKLTTAPTTLRAKVNHGIHPLVTYQASTGEEVEMVLDGNYYTATYTPDALFNNGSVDVTYRYYENDEMIDQESHRYFVTIDELVVKTYDFAENIDGIKTNGTYSNQDGAAPELTISHSDFNGGSLKLDVTNMDPTVWWQELKLELTDVSDIDVTTVNQVRFDVYVPTSAGEKALANTVMLPPDWETKYTHEVNVHDYDTVTVEGKDYYHVEAAIDLPKVEEAEGLAISLVGKQMTFDEALFLDNIQLMNVYQPTVKDPLVVDDFEGYMGDNDLLDRAYSDNGDPIHLALSSADKQSGDYGLQFDYTLGSAGYSGKQISLGGVDWSETNGVSFWLKHEAQRERHLTVQIQIGGVSFESNVELNNAYEGVVSIPFSDFAPAHWESNQTAVIDSERIQKVTQFALYMGGETGGGTLYFDDIKATTIEGAEPIPDKETGPIDIEPLHFTFDESNEEFSGAGFDVVGGHYSGTLDLAGKKEVKRSFGQSLEGYQYIVARINYGSEQTVGDVLKAKVFIKTGDDWAWSDSGEVRLKQGEYVDVIFDLSTVEDLSAVRELGIEFSGSAEGEATVHIDYISIVESLDRVPSDEEDQTPGEGDSEDGDQTPGEGDSEDGDQTPGEGDSEDGDQTPGEGDPEDEDPTPGEDDTEGEDPTPGEDDTEGEDPTPGEDDTEGVDQTPEEDDSENESTEGVVVGLNDLTQNPSRPNTWIVNHVKKEMTISEAVLALLDYQDWLEFEYEGVTVGLPVNMLKGQGEVTFKAETVNDLIDANTSLISDLMSFSLVDEDGEAVDFNGGRVRLAFKANLEDVTDLDLVKVAYISDDGVQIELLTPIDIDVEKSMVYAEVEHFSRYGVVLTEGTGNDGIVEDDQSDDHTEGEVLPETATSTFNYIGLAMFIISVSAGIFYVDKRKRQQSKS</sequence>
<accession>A0A1I6PB75</accession>
<dbReference type="InterPro" id="IPR017853">
    <property type="entry name" value="GH"/>
</dbReference>
<name>A0A1I6PB75_9BACI</name>
<dbReference type="InterPro" id="IPR005087">
    <property type="entry name" value="CBM11"/>
</dbReference>
<dbReference type="Pfam" id="PF21253">
    <property type="entry name" value="Mann_GBD_bact"/>
    <property type="match status" value="1"/>
</dbReference>
<dbReference type="GO" id="GO:0030245">
    <property type="term" value="P:cellulose catabolic process"/>
    <property type="evidence" value="ECO:0007669"/>
    <property type="project" value="InterPro"/>
</dbReference>
<dbReference type="InterPro" id="IPR000805">
    <property type="entry name" value="Glyco_hydro_26"/>
</dbReference>
<evidence type="ECO:0000256" key="5">
    <source>
        <dbReference type="SAM" id="MobiDB-lite"/>
    </source>
</evidence>
<dbReference type="GO" id="GO:0016985">
    <property type="term" value="F:mannan endo-1,4-beta-mannosidase activity"/>
    <property type="evidence" value="ECO:0007669"/>
    <property type="project" value="InterPro"/>
</dbReference>
<gene>
    <name evidence="9" type="ORF">SAMN05421668_101320</name>
</gene>
<organism evidence="9 10">
    <name type="scientific">Halolactibacillus miurensis</name>
    <dbReference type="NCBI Taxonomy" id="306541"/>
    <lineage>
        <taxon>Bacteria</taxon>
        <taxon>Bacillati</taxon>
        <taxon>Bacillota</taxon>
        <taxon>Bacilli</taxon>
        <taxon>Bacillales</taxon>
        <taxon>Bacillaceae</taxon>
        <taxon>Halolactibacillus</taxon>
    </lineage>
</organism>
<evidence type="ECO:0000256" key="6">
    <source>
        <dbReference type="SAM" id="Phobius"/>
    </source>
</evidence>
<proteinExistence type="inferred from homology"/>
<dbReference type="PRINTS" id="PR00739">
    <property type="entry name" value="GLHYDRLASE26"/>
</dbReference>
<feature type="chain" id="PRO_5011601835" evidence="7">
    <location>
        <begin position="34"/>
        <end position="1351"/>
    </location>
</feature>
<comment type="similarity">
    <text evidence="1 4">Belongs to the glycosyl hydrolase 26 family.</text>
</comment>
<dbReference type="GO" id="GO:0008810">
    <property type="term" value="F:cellulase activity"/>
    <property type="evidence" value="ECO:0007669"/>
    <property type="project" value="InterPro"/>
</dbReference>
<dbReference type="SUPFAM" id="SSF49785">
    <property type="entry name" value="Galactose-binding domain-like"/>
    <property type="match status" value="3"/>
</dbReference>
<dbReference type="Proteomes" id="UP000199139">
    <property type="component" value="Unassembled WGS sequence"/>
</dbReference>
<evidence type="ECO:0000259" key="8">
    <source>
        <dbReference type="PROSITE" id="PS51764"/>
    </source>
</evidence>
<dbReference type="InterPro" id="IPR013783">
    <property type="entry name" value="Ig-like_fold"/>
</dbReference>
<keyword evidence="3 4" id="KW-0326">Glycosidase</keyword>
<dbReference type="Pfam" id="PF09212">
    <property type="entry name" value="CBM27"/>
    <property type="match status" value="1"/>
</dbReference>
<feature type="transmembrane region" description="Helical" evidence="6">
    <location>
        <begin position="1322"/>
        <end position="1341"/>
    </location>
</feature>
<dbReference type="Pfam" id="PF03425">
    <property type="entry name" value="CBM_11"/>
    <property type="match status" value="1"/>
</dbReference>
<evidence type="ECO:0000256" key="1">
    <source>
        <dbReference type="ARBA" id="ARBA00007754"/>
    </source>
</evidence>
<dbReference type="PANTHER" id="PTHR40079">
    <property type="entry name" value="MANNAN ENDO-1,4-BETA-MANNOSIDASE E-RELATED"/>
    <property type="match status" value="1"/>
</dbReference>
<dbReference type="Pfam" id="PF02156">
    <property type="entry name" value="Glyco_hydro_26"/>
    <property type="match status" value="1"/>
</dbReference>
<dbReference type="Gene3D" id="2.60.40.10">
    <property type="entry name" value="Immunoglobulins"/>
    <property type="match status" value="1"/>
</dbReference>
<feature type="active site" description="Nucleophile" evidence="4">
    <location>
        <position position="326"/>
    </location>
</feature>
<keyword evidence="6" id="KW-0812">Transmembrane</keyword>
<evidence type="ECO:0000313" key="10">
    <source>
        <dbReference type="Proteomes" id="UP000199139"/>
    </source>
</evidence>
<keyword evidence="2 4" id="KW-0378">Hydrolase</keyword>
<evidence type="ECO:0000256" key="7">
    <source>
        <dbReference type="SAM" id="SignalP"/>
    </source>
</evidence>
<evidence type="ECO:0000313" key="9">
    <source>
        <dbReference type="EMBL" id="SFS37454.1"/>
    </source>
</evidence>
<dbReference type="InterPro" id="IPR015295">
    <property type="entry name" value="CBM27"/>
</dbReference>
<feature type="signal peptide" evidence="7">
    <location>
        <begin position="1"/>
        <end position="33"/>
    </location>
</feature>
<dbReference type="InterPro" id="IPR008979">
    <property type="entry name" value="Galactose-bd-like_sf"/>
</dbReference>
<dbReference type="SUPFAM" id="SSF51445">
    <property type="entry name" value="(Trans)glycosidases"/>
    <property type="match status" value="1"/>
</dbReference>
<dbReference type="PANTHER" id="PTHR40079:SF4">
    <property type="entry name" value="GH26 DOMAIN-CONTAINING PROTEIN-RELATED"/>
    <property type="match status" value="1"/>
</dbReference>
<dbReference type="Gene3D" id="2.60.120.430">
    <property type="entry name" value="Galactose-binding lectin"/>
    <property type="match status" value="1"/>
</dbReference>